<dbReference type="InterPro" id="IPR050858">
    <property type="entry name" value="Mal-CoA-ACP_Trans/PKS_FabD"/>
</dbReference>
<dbReference type="SUPFAM" id="SSF55048">
    <property type="entry name" value="Probable ACP-binding domain of malonyl-CoA ACP transacylase"/>
    <property type="match status" value="1"/>
</dbReference>
<gene>
    <name evidence="9" type="primary">fabD</name>
    <name evidence="9" type="ORF">GCL60_06185</name>
</gene>
<evidence type="ECO:0000256" key="5">
    <source>
        <dbReference type="ARBA" id="ARBA00048462"/>
    </source>
</evidence>
<keyword evidence="4 6" id="KW-0012">Acyltransferase</keyword>
<dbReference type="InterPro" id="IPR001227">
    <property type="entry name" value="Ac_transferase_dom_sf"/>
</dbReference>
<evidence type="ECO:0000259" key="8">
    <source>
        <dbReference type="SMART" id="SM00827"/>
    </source>
</evidence>
<evidence type="ECO:0000313" key="10">
    <source>
        <dbReference type="Proteomes" id="UP000437748"/>
    </source>
</evidence>
<dbReference type="EMBL" id="WFLM01000002">
    <property type="protein sequence ID" value="KAB8039848.1"/>
    <property type="molecule type" value="Genomic_DNA"/>
</dbReference>
<evidence type="ECO:0000256" key="3">
    <source>
        <dbReference type="ARBA" id="ARBA00022679"/>
    </source>
</evidence>
<dbReference type="GO" id="GO:0005829">
    <property type="term" value="C:cytosol"/>
    <property type="evidence" value="ECO:0007669"/>
    <property type="project" value="TreeGrafter"/>
</dbReference>
<evidence type="ECO:0000256" key="6">
    <source>
        <dbReference type="PIRNR" id="PIRNR000446"/>
    </source>
</evidence>
<dbReference type="EC" id="2.3.1.39" evidence="1 6"/>
<evidence type="ECO:0000313" key="9">
    <source>
        <dbReference type="EMBL" id="KAB8039848.1"/>
    </source>
</evidence>
<evidence type="ECO:0000256" key="2">
    <source>
        <dbReference type="ARBA" id="ARBA00018953"/>
    </source>
</evidence>
<dbReference type="InterPro" id="IPR024925">
    <property type="entry name" value="Malonyl_CoA-ACP_transAc"/>
</dbReference>
<comment type="catalytic activity">
    <reaction evidence="5 6">
        <text>holo-[ACP] + malonyl-CoA = malonyl-[ACP] + CoA</text>
        <dbReference type="Rhea" id="RHEA:41792"/>
        <dbReference type="Rhea" id="RHEA-COMP:9623"/>
        <dbReference type="Rhea" id="RHEA-COMP:9685"/>
        <dbReference type="ChEBI" id="CHEBI:57287"/>
        <dbReference type="ChEBI" id="CHEBI:57384"/>
        <dbReference type="ChEBI" id="CHEBI:64479"/>
        <dbReference type="ChEBI" id="CHEBI:78449"/>
        <dbReference type="EC" id="2.3.1.39"/>
    </reaction>
</comment>
<organism evidence="9 10">
    <name type="scientific">Silvanigrella paludirubra</name>
    <dbReference type="NCBI Taxonomy" id="2499159"/>
    <lineage>
        <taxon>Bacteria</taxon>
        <taxon>Pseudomonadati</taxon>
        <taxon>Bdellovibrionota</taxon>
        <taxon>Oligoflexia</taxon>
        <taxon>Silvanigrellales</taxon>
        <taxon>Silvanigrellaceae</taxon>
        <taxon>Silvanigrella</taxon>
    </lineage>
</organism>
<dbReference type="FunFam" id="3.30.70.250:FF:000001">
    <property type="entry name" value="Malonyl CoA-acyl carrier protein transacylase"/>
    <property type="match status" value="1"/>
</dbReference>
<sequence length="322" mass="34993">MHLIRSIYMADVVFMFPGQGSQFVGMGKDIFEQFHEVKETFQEASDVLGISMERLCFEDPESKLNLTEFTQPAILTVSTAIYRTLEKRANVESSFVVGHSLGEYSALVSLGALSFSDALKSVHFRGQAMQRAVPIGVGAMAAYLGNSGNLIEEVCNDISTPNSVVEIVNFNSPGQLVLSGHKSAVDKACEVISEKKLGKAKSLAVSAPFHSSLMQPAAKEMEHFLTNIELHKFSGKIIANVDANIYTGETYTKNILVKQIASAVLWTQSLIKINQELNESILVEVGPGKVLQGLAKKTIETSNTMGTFDLNAVNSVLNILSK</sequence>
<protein>
    <recommendedName>
        <fullName evidence="2 6">Malonyl CoA-acyl carrier protein transacylase</fullName>
        <ecNumber evidence="1 6">2.3.1.39</ecNumber>
    </recommendedName>
</protein>
<reference evidence="9 10" key="1">
    <citation type="submission" date="2019-10" db="EMBL/GenBank/DDBJ databases">
        <title>New species of Slilvanegrellaceae.</title>
        <authorList>
            <person name="Pitt A."/>
            <person name="Hahn M.W."/>
        </authorList>
    </citation>
    <scope>NUCLEOTIDE SEQUENCE [LARGE SCALE GENOMIC DNA]</scope>
    <source>
        <strain evidence="9 10">SP-Ram-0.45-NSY-1</strain>
    </source>
</reference>
<name>A0A6N6VZD0_9BACT</name>
<proteinExistence type="inferred from homology"/>
<dbReference type="GO" id="GO:0006633">
    <property type="term" value="P:fatty acid biosynthetic process"/>
    <property type="evidence" value="ECO:0007669"/>
    <property type="project" value="TreeGrafter"/>
</dbReference>
<dbReference type="Gene3D" id="3.40.366.10">
    <property type="entry name" value="Malonyl-Coenzyme A Acyl Carrier Protein, domain 2"/>
    <property type="match status" value="1"/>
</dbReference>
<dbReference type="PIRSF" id="PIRSF000446">
    <property type="entry name" value="Mct"/>
    <property type="match status" value="1"/>
</dbReference>
<dbReference type="GO" id="GO:0004314">
    <property type="term" value="F:[acyl-carrier-protein] S-malonyltransferase activity"/>
    <property type="evidence" value="ECO:0007669"/>
    <property type="project" value="UniProtKB-EC"/>
</dbReference>
<dbReference type="InterPro" id="IPR016035">
    <property type="entry name" value="Acyl_Trfase/lysoPLipase"/>
</dbReference>
<dbReference type="InterPro" id="IPR014043">
    <property type="entry name" value="Acyl_transferase_dom"/>
</dbReference>
<evidence type="ECO:0000256" key="4">
    <source>
        <dbReference type="ARBA" id="ARBA00023315"/>
    </source>
</evidence>
<dbReference type="PANTHER" id="PTHR42681">
    <property type="entry name" value="MALONYL-COA-ACYL CARRIER PROTEIN TRANSACYLASE, MITOCHONDRIAL"/>
    <property type="match status" value="1"/>
</dbReference>
<accession>A0A6N6VZD0</accession>
<keyword evidence="3 6" id="KW-0808">Transferase</keyword>
<evidence type="ECO:0000256" key="1">
    <source>
        <dbReference type="ARBA" id="ARBA00013258"/>
    </source>
</evidence>
<dbReference type="InterPro" id="IPR016036">
    <property type="entry name" value="Malonyl_transacylase_ACP-bd"/>
</dbReference>
<comment type="similarity">
    <text evidence="6">Belongs to the fabD family.</text>
</comment>
<keyword evidence="10" id="KW-1185">Reference proteome</keyword>
<dbReference type="Gene3D" id="3.30.70.250">
    <property type="entry name" value="Malonyl-CoA ACP transacylase, ACP-binding"/>
    <property type="match status" value="1"/>
</dbReference>
<feature type="domain" description="Malonyl-CoA:ACP transacylase (MAT)" evidence="8">
    <location>
        <begin position="15"/>
        <end position="319"/>
    </location>
</feature>
<evidence type="ECO:0000256" key="7">
    <source>
        <dbReference type="PIRSR" id="PIRSR000446-1"/>
    </source>
</evidence>
<feature type="active site" evidence="7">
    <location>
        <position position="210"/>
    </location>
</feature>
<comment type="caution">
    <text evidence="9">The sequence shown here is derived from an EMBL/GenBank/DDBJ whole genome shotgun (WGS) entry which is preliminary data.</text>
</comment>
<dbReference type="SMART" id="SM00827">
    <property type="entry name" value="PKS_AT"/>
    <property type="match status" value="1"/>
</dbReference>
<dbReference type="Proteomes" id="UP000437748">
    <property type="component" value="Unassembled WGS sequence"/>
</dbReference>
<dbReference type="Pfam" id="PF00698">
    <property type="entry name" value="Acyl_transf_1"/>
    <property type="match status" value="1"/>
</dbReference>
<dbReference type="AlphaFoldDB" id="A0A6N6VZD0"/>
<dbReference type="PANTHER" id="PTHR42681:SF1">
    <property type="entry name" value="MALONYL-COA-ACYL CARRIER PROTEIN TRANSACYLASE, MITOCHONDRIAL"/>
    <property type="match status" value="1"/>
</dbReference>
<feature type="active site" evidence="7">
    <location>
        <position position="100"/>
    </location>
</feature>
<dbReference type="InterPro" id="IPR004410">
    <property type="entry name" value="Malonyl_CoA-ACP_transAc_FabD"/>
</dbReference>
<dbReference type="NCBIfam" id="TIGR00128">
    <property type="entry name" value="fabD"/>
    <property type="match status" value="1"/>
</dbReference>
<dbReference type="SUPFAM" id="SSF52151">
    <property type="entry name" value="FabD/lysophospholipase-like"/>
    <property type="match status" value="1"/>
</dbReference>